<dbReference type="VEuPathDB" id="FungiDB:PC110_g13314"/>
<dbReference type="AlphaFoldDB" id="A0A8T1BQE5"/>
<reference evidence="1" key="1">
    <citation type="submission" date="2018-10" db="EMBL/GenBank/DDBJ databases">
        <title>Effector identification in a new, highly contiguous assembly of the strawberry crown rot pathogen Phytophthora cactorum.</title>
        <authorList>
            <person name="Armitage A.D."/>
            <person name="Nellist C.F."/>
            <person name="Bates H."/>
            <person name="Vickerstaff R.J."/>
            <person name="Harrison R.J."/>
        </authorList>
    </citation>
    <scope>NUCLEOTIDE SEQUENCE</scope>
    <source>
        <strain evidence="1">4040</strain>
    </source>
</reference>
<gene>
    <name evidence="1" type="ORF">PC117_g19987</name>
</gene>
<protein>
    <submittedName>
        <fullName evidence="1">Uncharacterized protein</fullName>
    </submittedName>
</protein>
<proteinExistence type="predicted"/>
<dbReference type="EMBL" id="RCMK01000902">
    <property type="protein sequence ID" value="KAG2908332.1"/>
    <property type="molecule type" value="Genomic_DNA"/>
</dbReference>
<comment type="caution">
    <text evidence="1">The sequence shown here is derived from an EMBL/GenBank/DDBJ whole genome shotgun (WGS) entry which is preliminary data.</text>
</comment>
<dbReference type="Proteomes" id="UP000736787">
    <property type="component" value="Unassembled WGS sequence"/>
</dbReference>
<dbReference type="VEuPathDB" id="FungiDB:PC110_g13313"/>
<evidence type="ECO:0000313" key="2">
    <source>
        <dbReference type="Proteomes" id="UP000736787"/>
    </source>
</evidence>
<evidence type="ECO:0000313" key="1">
    <source>
        <dbReference type="EMBL" id="KAG2908332.1"/>
    </source>
</evidence>
<name>A0A8T1BQE5_9STRA</name>
<accession>A0A8T1BQE5</accession>
<sequence length="216" mass="24347">MTVLCQSTLRDKDLEAMMSAIVVGQTVKNLSMILLFGEYAGTSSEDWWKYIAYGFFSKRARDRSSLESLALVNIPTLVIEDMEGFPAIANAEHPEESIWTFRDDGTSDWVNVMIPGFGRCRVRRSDLEFDETSLTSMKPVDGLRDDLDERVILDCCPNLESLYLCGGLVDVELSLGEFRIMRQASLQQRIDWQIIASLAAALSDRDNALATCVRRM</sequence>
<organism evidence="1 2">
    <name type="scientific">Phytophthora cactorum</name>
    <dbReference type="NCBI Taxonomy" id="29920"/>
    <lineage>
        <taxon>Eukaryota</taxon>
        <taxon>Sar</taxon>
        <taxon>Stramenopiles</taxon>
        <taxon>Oomycota</taxon>
        <taxon>Peronosporomycetes</taxon>
        <taxon>Peronosporales</taxon>
        <taxon>Peronosporaceae</taxon>
        <taxon>Phytophthora</taxon>
    </lineage>
</organism>